<sequence>MIVKELDPFQSEDKLAKSGRAAEEQMAFYLKRFFATDSDVLILNGVRLEDDGDAAQIDHLLIHSYGLTIVESKSVHGKIQIKDDGQWIRWFGANQSKGIASPLTQARLQERFFRKALGTASKNPAFFDKLSIDIYIAISDSGVIVWPKSGPVDNVCKADQIADKIIESNVSRARQLIEPVLSEENRKKIAAFLLVKNKPLVKQSLAPVVEQATRVHKAVSAIPDSPTDTPAHCCKHCGSHNLEIRYSFSYFFYCRDCEKNTSIKTRCPLCGEPARLRKQKKEFFAECEKDQHSALFFVNP</sequence>
<dbReference type="Pfam" id="PF08378">
    <property type="entry name" value="NERD"/>
    <property type="match status" value="1"/>
</dbReference>
<dbReference type="AlphaFoldDB" id="A0A844GFY5"/>
<reference evidence="2 3" key="1">
    <citation type="submission" date="2019-11" db="EMBL/GenBank/DDBJ databases">
        <title>Draft genome sequence of Paludibacterium sp. dN18-1.</title>
        <authorList>
            <person name="Im W.-T."/>
        </authorList>
    </citation>
    <scope>NUCLEOTIDE SEQUENCE [LARGE SCALE GENOMIC DNA]</scope>
    <source>
        <strain evidence="3">dN 18-1</strain>
    </source>
</reference>
<dbReference type="EMBL" id="WLYX01000001">
    <property type="protein sequence ID" value="MTD34138.1"/>
    <property type="molecule type" value="Genomic_DNA"/>
</dbReference>
<comment type="caution">
    <text evidence="2">The sequence shown here is derived from an EMBL/GenBank/DDBJ whole genome shotgun (WGS) entry which is preliminary data.</text>
</comment>
<evidence type="ECO:0000313" key="2">
    <source>
        <dbReference type="EMBL" id="MTD34138.1"/>
    </source>
</evidence>
<proteinExistence type="predicted"/>
<dbReference type="PROSITE" id="PS50965">
    <property type="entry name" value="NERD"/>
    <property type="match status" value="1"/>
</dbReference>
<organism evidence="2 3">
    <name type="scientific">Paludibacterium denitrificans</name>
    <dbReference type="NCBI Taxonomy" id="2675226"/>
    <lineage>
        <taxon>Bacteria</taxon>
        <taxon>Pseudomonadati</taxon>
        <taxon>Pseudomonadota</taxon>
        <taxon>Betaproteobacteria</taxon>
        <taxon>Neisseriales</taxon>
        <taxon>Chromobacteriaceae</taxon>
        <taxon>Paludibacterium</taxon>
    </lineage>
</organism>
<accession>A0A844GFY5</accession>
<name>A0A844GFY5_9NEIS</name>
<gene>
    <name evidence="2" type="ORF">GKE73_17165</name>
</gene>
<evidence type="ECO:0000313" key="3">
    <source>
        <dbReference type="Proteomes" id="UP000446658"/>
    </source>
</evidence>
<evidence type="ECO:0000259" key="1">
    <source>
        <dbReference type="PROSITE" id="PS50965"/>
    </source>
</evidence>
<protein>
    <recommendedName>
        <fullName evidence="1">NERD domain-containing protein</fullName>
    </recommendedName>
</protein>
<dbReference type="RefSeq" id="WP_230371323.1">
    <property type="nucleotide sequence ID" value="NZ_WLYX01000001.1"/>
</dbReference>
<keyword evidence="3" id="KW-1185">Reference proteome</keyword>
<dbReference type="InterPro" id="IPR011528">
    <property type="entry name" value="NERD"/>
</dbReference>
<feature type="domain" description="NERD" evidence="1">
    <location>
        <begin position="18"/>
        <end position="136"/>
    </location>
</feature>
<dbReference type="Proteomes" id="UP000446658">
    <property type="component" value="Unassembled WGS sequence"/>
</dbReference>